<proteinExistence type="inferred from homology"/>
<keyword evidence="2 6" id="KW-0813">Transport</keyword>
<dbReference type="EMBL" id="FPBV01000001">
    <property type="protein sequence ID" value="SFU34319.1"/>
    <property type="molecule type" value="Genomic_DNA"/>
</dbReference>
<protein>
    <submittedName>
        <fullName evidence="8">Glycerol uptake facilitator protein</fullName>
    </submittedName>
</protein>
<dbReference type="OrthoDB" id="9807293at2"/>
<dbReference type="GO" id="GO:0015267">
    <property type="term" value="F:channel activity"/>
    <property type="evidence" value="ECO:0007669"/>
    <property type="project" value="InterPro"/>
</dbReference>
<feature type="transmembrane region" description="Helical" evidence="7">
    <location>
        <begin position="95"/>
        <end position="116"/>
    </location>
</feature>
<dbReference type="GO" id="GO:0016020">
    <property type="term" value="C:membrane"/>
    <property type="evidence" value="ECO:0007669"/>
    <property type="project" value="UniProtKB-SubCell"/>
</dbReference>
<dbReference type="PANTHER" id="PTHR45724">
    <property type="entry name" value="AQUAPORIN NIP2-1"/>
    <property type="match status" value="1"/>
</dbReference>
<organism evidence="8 9">
    <name type="scientific">Alicyclobacillus macrosporangiidus</name>
    <dbReference type="NCBI Taxonomy" id="392015"/>
    <lineage>
        <taxon>Bacteria</taxon>
        <taxon>Bacillati</taxon>
        <taxon>Bacillota</taxon>
        <taxon>Bacilli</taxon>
        <taxon>Bacillales</taxon>
        <taxon>Alicyclobacillaceae</taxon>
        <taxon>Alicyclobacillus</taxon>
    </lineage>
</organism>
<reference evidence="9" key="1">
    <citation type="submission" date="2016-10" db="EMBL/GenBank/DDBJ databases">
        <authorList>
            <person name="Varghese N."/>
        </authorList>
    </citation>
    <scope>NUCLEOTIDE SEQUENCE [LARGE SCALE GENOMIC DNA]</scope>
    <source>
        <strain evidence="9">DSM 17980</strain>
    </source>
</reference>
<keyword evidence="9" id="KW-1185">Reference proteome</keyword>
<dbReference type="PANTHER" id="PTHR45724:SF13">
    <property type="entry name" value="AQUAPORIN NIP1-1-RELATED"/>
    <property type="match status" value="1"/>
</dbReference>
<name>A0A1I7FDR1_9BACL</name>
<dbReference type="RefSeq" id="WP_074948693.1">
    <property type="nucleotide sequence ID" value="NZ_FPBV01000001.1"/>
</dbReference>
<keyword evidence="3 6" id="KW-0812">Transmembrane</keyword>
<dbReference type="Pfam" id="PF00230">
    <property type="entry name" value="MIP"/>
    <property type="match status" value="1"/>
</dbReference>
<dbReference type="STRING" id="392015.SAMN05421543_101200"/>
<keyword evidence="5 7" id="KW-0472">Membrane</keyword>
<evidence type="ECO:0000256" key="6">
    <source>
        <dbReference type="RuleBase" id="RU000477"/>
    </source>
</evidence>
<dbReference type="InterPro" id="IPR023271">
    <property type="entry name" value="Aquaporin-like"/>
</dbReference>
<feature type="transmembrane region" description="Helical" evidence="7">
    <location>
        <begin position="215"/>
        <end position="232"/>
    </location>
</feature>
<dbReference type="Proteomes" id="UP000183508">
    <property type="component" value="Unassembled WGS sequence"/>
</dbReference>
<evidence type="ECO:0000256" key="5">
    <source>
        <dbReference type="ARBA" id="ARBA00023136"/>
    </source>
</evidence>
<evidence type="ECO:0000256" key="1">
    <source>
        <dbReference type="ARBA" id="ARBA00004141"/>
    </source>
</evidence>
<dbReference type="InterPro" id="IPR022357">
    <property type="entry name" value="MIP_CS"/>
</dbReference>
<evidence type="ECO:0000256" key="7">
    <source>
        <dbReference type="SAM" id="Phobius"/>
    </source>
</evidence>
<evidence type="ECO:0000256" key="3">
    <source>
        <dbReference type="ARBA" id="ARBA00022692"/>
    </source>
</evidence>
<dbReference type="SUPFAM" id="SSF81338">
    <property type="entry name" value="Aquaporin-like"/>
    <property type="match status" value="1"/>
</dbReference>
<feature type="transmembrane region" description="Helical" evidence="7">
    <location>
        <begin position="136"/>
        <end position="155"/>
    </location>
</feature>
<keyword evidence="4 7" id="KW-1133">Transmembrane helix</keyword>
<dbReference type="InterPro" id="IPR034294">
    <property type="entry name" value="Aquaporin_transptr"/>
</dbReference>
<dbReference type="PRINTS" id="PR00783">
    <property type="entry name" value="MINTRINSICP"/>
</dbReference>
<evidence type="ECO:0000256" key="4">
    <source>
        <dbReference type="ARBA" id="ARBA00022989"/>
    </source>
</evidence>
<comment type="similarity">
    <text evidence="6">Belongs to the MIP/aquaporin (TC 1.A.8) family.</text>
</comment>
<accession>A0A1I7FDR1</accession>
<evidence type="ECO:0000313" key="8">
    <source>
        <dbReference type="EMBL" id="SFU34319.1"/>
    </source>
</evidence>
<dbReference type="Gene3D" id="1.20.1080.10">
    <property type="entry name" value="Glycerol uptake facilitator protein"/>
    <property type="match status" value="1"/>
</dbReference>
<sequence length="261" mass="26353">MDTSPSLLKRGVAELIGTAMLVWIGAGTAAFNGVLSSDARHAVTLADVGVVSLAFGMVVLAMIAAFGPISGCHINPAVTVGLAVTGRFPWREVPAYVLAQAVGAVVGALGIVLVLGSAGTSVGNTGATVLAPGIGLVRGTLIEAANAFVLMTVIMGAAVDGRAAGRWAAVPIGLTVAGIIMATAGPTGSSFNPARTFGPYVVDSLFGGHVSWAQYPVYLIGPVAGAAIAAWVHDWVADFRVHAVRPPAEGRQTDHVGEPLR</sequence>
<feature type="transmembrane region" description="Helical" evidence="7">
    <location>
        <begin position="51"/>
        <end position="74"/>
    </location>
</feature>
<gene>
    <name evidence="8" type="ORF">SAMN05421543_101200</name>
</gene>
<dbReference type="AlphaFoldDB" id="A0A1I7FDR1"/>
<feature type="transmembrane region" description="Helical" evidence="7">
    <location>
        <begin position="167"/>
        <end position="185"/>
    </location>
</feature>
<evidence type="ECO:0000256" key="2">
    <source>
        <dbReference type="ARBA" id="ARBA00022448"/>
    </source>
</evidence>
<dbReference type="InterPro" id="IPR000425">
    <property type="entry name" value="MIP"/>
</dbReference>
<comment type="subcellular location">
    <subcellularLocation>
        <location evidence="1">Membrane</location>
        <topology evidence="1">Multi-pass membrane protein</topology>
    </subcellularLocation>
</comment>
<dbReference type="PROSITE" id="PS00221">
    <property type="entry name" value="MIP"/>
    <property type="match status" value="1"/>
</dbReference>
<evidence type="ECO:0000313" key="9">
    <source>
        <dbReference type="Proteomes" id="UP000183508"/>
    </source>
</evidence>
<feature type="transmembrane region" description="Helical" evidence="7">
    <location>
        <begin position="12"/>
        <end position="31"/>
    </location>
</feature>